<dbReference type="Pfam" id="PF00874">
    <property type="entry name" value="PRD"/>
    <property type="match status" value="2"/>
</dbReference>
<dbReference type="InterPro" id="IPR036634">
    <property type="entry name" value="PRD_sf"/>
</dbReference>
<dbReference type="Proteomes" id="UP000070377">
    <property type="component" value="Unassembled WGS sequence"/>
</dbReference>
<dbReference type="Gene3D" id="1.20.890.100">
    <property type="match status" value="1"/>
</dbReference>
<evidence type="ECO:0000313" key="3">
    <source>
        <dbReference type="EMBL" id="KXT68499.1"/>
    </source>
</evidence>
<dbReference type="InterPro" id="IPR004341">
    <property type="entry name" value="CAT_RNA-bd_dom"/>
</dbReference>
<dbReference type="PATRIC" id="fig|45634.12.peg.1981"/>
<dbReference type="InterPro" id="IPR050661">
    <property type="entry name" value="BglG_antiterminators"/>
</dbReference>
<dbReference type="InterPro" id="IPR011608">
    <property type="entry name" value="PRD"/>
</dbReference>
<evidence type="ECO:0000256" key="1">
    <source>
        <dbReference type="ARBA" id="ARBA00022737"/>
    </source>
</evidence>
<dbReference type="STRING" id="45634.SCRDD08_01901"/>
<dbReference type="PROSITE" id="PS51372">
    <property type="entry name" value="PRD_2"/>
    <property type="match status" value="2"/>
</dbReference>
<dbReference type="AlphaFoldDB" id="A0A139MXK2"/>
<dbReference type="GO" id="GO:0003723">
    <property type="term" value="F:RNA binding"/>
    <property type="evidence" value="ECO:0007669"/>
    <property type="project" value="InterPro"/>
</dbReference>
<dbReference type="Pfam" id="PF03123">
    <property type="entry name" value="CAT_RBD"/>
    <property type="match status" value="1"/>
</dbReference>
<dbReference type="GO" id="GO:0006355">
    <property type="term" value="P:regulation of DNA-templated transcription"/>
    <property type="evidence" value="ECO:0007669"/>
    <property type="project" value="InterPro"/>
</dbReference>
<accession>A0A139MXK2</accession>
<proteinExistence type="predicted"/>
<sequence length="289" mass="33908">MLLLYDILDLSNYKVKNMIIHKIFNNNVVLSNDKDQEIIVMGKGLAFGKKVGEELDDTVIEKRYILSKDSRELFLDLPVELLELADKAISYAKAKLEIPLKDKAFLSLADHMYGVEQRIRDGFFLKNFLMWDIKRFFPKEYKVGLYAQELLSSYLEQELPDDEAGFMALTLVNSELQQAGSNARDLTQLMEEIMTIVKYSLEIPLDEDDIYVQRFITHLKFFCERVLTETGYQEIEDNEMFELLKCKYPLAYGTTEKISHHLKQTRNYQVSEDEQLYLTIHLSRIRKKK</sequence>
<dbReference type="Gene3D" id="1.10.1790.10">
    <property type="entry name" value="PRD domain"/>
    <property type="match status" value="1"/>
</dbReference>
<organism evidence="3 4">
    <name type="scientific">Streptococcus cristatus</name>
    <dbReference type="NCBI Taxonomy" id="45634"/>
    <lineage>
        <taxon>Bacteria</taxon>
        <taxon>Bacillati</taxon>
        <taxon>Bacillota</taxon>
        <taxon>Bacilli</taxon>
        <taxon>Lactobacillales</taxon>
        <taxon>Streptococcaceae</taxon>
        <taxon>Streptococcus</taxon>
    </lineage>
</organism>
<reference evidence="3 4" key="1">
    <citation type="submission" date="2016-01" db="EMBL/GenBank/DDBJ databases">
        <title>Highly variable Streptococcus oralis are common among viridans streptococci isolated from primates.</title>
        <authorList>
            <person name="Denapaite D."/>
            <person name="Rieger M."/>
            <person name="Koendgen S."/>
            <person name="Brueckner R."/>
            <person name="Ochigava I."/>
            <person name="Kappeler P."/>
            <person name="Maetz-Rensing K."/>
            <person name="Leendertz F."/>
            <person name="Hakenbeck R."/>
        </authorList>
    </citation>
    <scope>NUCLEOTIDE SEQUENCE [LARGE SCALE GENOMIC DNA]</scope>
    <source>
        <strain evidence="3 4">DD08</strain>
    </source>
</reference>
<dbReference type="PANTHER" id="PTHR30185">
    <property type="entry name" value="CRYPTIC BETA-GLUCOSIDE BGL OPERON ANTITERMINATOR"/>
    <property type="match status" value="1"/>
</dbReference>
<dbReference type="SUPFAM" id="SSF63520">
    <property type="entry name" value="PTS-regulatory domain, PRD"/>
    <property type="match status" value="2"/>
</dbReference>
<protein>
    <submittedName>
        <fullName evidence="3">Beta-glucoside bgl operon antiterminator, BglG family</fullName>
    </submittedName>
</protein>
<evidence type="ECO:0000313" key="4">
    <source>
        <dbReference type="Proteomes" id="UP000070377"/>
    </source>
</evidence>
<gene>
    <name evidence="3" type="ORF">SCRDD08_01901</name>
</gene>
<name>A0A139MXK2_STRCR</name>
<evidence type="ECO:0000259" key="2">
    <source>
        <dbReference type="PROSITE" id="PS51372"/>
    </source>
</evidence>
<comment type="caution">
    <text evidence="3">The sequence shown here is derived from an EMBL/GenBank/DDBJ whole genome shotgun (WGS) entry which is preliminary data.</text>
</comment>
<feature type="domain" description="PRD" evidence="2">
    <location>
        <begin position="181"/>
        <end position="289"/>
    </location>
</feature>
<dbReference type="Gene3D" id="2.30.24.10">
    <property type="entry name" value="CAT RNA-binding domain"/>
    <property type="match status" value="1"/>
</dbReference>
<dbReference type="Gene3D" id="1.20.58.1950">
    <property type="match status" value="1"/>
</dbReference>
<dbReference type="EMBL" id="LQRD01000071">
    <property type="protein sequence ID" value="KXT68499.1"/>
    <property type="molecule type" value="Genomic_DNA"/>
</dbReference>
<dbReference type="SUPFAM" id="SSF50151">
    <property type="entry name" value="SacY-like RNA-binding domain"/>
    <property type="match status" value="1"/>
</dbReference>
<dbReference type="InterPro" id="IPR036650">
    <property type="entry name" value="CAT_RNA-bd_dom_sf"/>
</dbReference>
<feature type="domain" description="PRD" evidence="2">
    <location>
        <begin position="76"/>
        <end position="180"/>
    </location>
</feature>
<keyword evidence="1" id="KW-0677">Repeat</keyword>
<dbReference type="SMART" id="SM01061">
    <property type="entry name" value="CAT_RBD"/>
    <property type="match status" value="1"/>
</dbReference>
<dbReference type="PANTHER" id="PTHR30185:SF15">
    <property type="entry name" value="CRYPTIC BETA-GLUCOSIDE BGL OPERON ANTITERMINATOR"/>
    <property type="match status" value="1"/>
</dbReference>